<dbReference type="Proteomes" id="UP001497482">
    <property type="component" value="Chromosome 18"/>
</dbReference>
<dbReference type="PANTHER" id="PTHR47202:SF2">
    <property type="entry name" value="G-PROTEIN COUPLED RECEPTORS FAMILY 1 PROFILE DOMAIN-CONTAINING PROTEIN"/>
    <property type="match status" value="1"/>
</dbReference>
<sequence length="644" mass="72060">MSFFKKTDKSHDATKRVRKAASGDASDQEEEASPATGDLVHSPPEWRADTAHPISHHVDPHQQPEQEASMEISASQVQQQEAGTTTSTRFFHEASEGEERALSGEECGSSSDRSGGCATVWTAAQFKVKQSYYPWLLMDSSGLGCTICKTVGTLGPEKTGGMKLAKEWESNRPGRYTVLSQRGIEENSFQGITLNEGKSSDKTLDAKPFFQAVAKNLENRMLSQGGRVPDKTGYNKFIEELKVLYAQYWPEDAEDSDVVSGLRRWSVPPCHRDQSETDPVQSLCEGRGETGIRARPTLSSLCVREEERQGSERDRPWKRRDRDQSETDPVQSLCEGRGETGIRARPTLSSLCVREEERQGSERDRPWKRRDRDQSETDPVQSLCEGRGETGIRARPTLSSLCVREEERQGSERDRPVQSLCEGRGETGIRARPTLSSLCVREEERQGSERDRPWKRRDRDQSETDPVQSLCEGRGETGIRARPTLSSLCVREEERQGSERDRPCPVSARCTSSHCTSFHCTSSYCTSFYCTSSHCTSFHCTSFHCTSSYCTSSHCTSSHCTSFHCTSFHCTSSYCTSFYCTSSHCTSSHCTSFHCTSFHCTSSHYVQNGPIYDVIVWRLALALRPTQTCSGFTEDTIKPLPSPV</sequence>
<feature type="compositionally biased region" description="Polar residues" evidence="1">
    <location>
        <begin position="72"/>
        <end position="86"/>
    </location>
</feature>
<feature type="region of interest" description="Disordered" evidence="1">
    <location>
        <begin position="267"/>
        <end position="390"/>
    </location>
</feature>
<feature type="compositionally biased region" description="Basic and acidic residues" evidence="1">
    <location>
        <begin position="403"/>
        <end position="416"/>
    </location>
</feature>
<dbReference type="PANTHER" id="PTHR47202">
    <property type="entry name" value="HISTIDINE-RICH GLYCOPROTEIN"/>
    <property type="match status" value="1"/>
</dbReference>
<name>A0AAV2KBU5_KNICA</name>
<proteinExistence type="predicted"/>
<organism evidence="2 3">
    <name type="scientific">Knipowitschia caucasica</name>
    <name type="common">Caucasian dwarf goby</name>
    <name type="synonym">Pomatoschistus caucasicus</name>
    <dbReference type="NCBI Taxonomy" id="637954"/>
    <lineage>
        <taxon>Eukaryota</taxon>
        <taxon>Metazoa</taxon>
        <taxon>Chordata</taxon>
        <taxon>Craniata</taxon>
        <taxon>Vertebrata</taxon>
        <taxon>Euteleostomi</taxon>
        <taxon>Actinopterygii</taxon>
        <taxon>Neopterygii</taxon>
        <taxon>Teleostei</taxon>
        <taxon>Neoteleostei</taxon>
        <taxon>Acanthomorphata</taxon>
        <taxon>Gobiaria</taxon>
        <taxon>Gobiiformes</taxon>
        <taxon>Gobioidei</taxon>
        <taxon>Gobiidae</taxon>
        <taxon>Gobiinae</taxon>
        <taxon>Knipowitschia</taxon>
    </lineage>
</organism>
<dbReference type="EMBL" id="OZ035840">
    <property type="protein sequence ID" value="CAL1587357.1"/>
    <property type="molecule type" value="Genomic_DNA"/>
</dbReference>
<gene>
    <name evidence="2" type="ORF">KC01_LOCUS17319</name>
</gene>
<evidence type="ECO:0000256" key="1">
    <source>
        <dbReference type="SAM" id="MobiDB-lite"/>
    </source>
</evidence>
<dbReference type="AlphaFoldDB" id="A0AAV2KBU5"/>
<protein>
    <submittedName>
        <fullName evidence="2">Uncharacterized protein</fullName>
    </submittedName>
</protein>
<feature type="compositionally biased region" description="Basic and acidic residues" evidence="1">
    <location>
        <begin position="1"/>
        <end position="15"/>
    </location>
</feature>
<keyword evidence="3" id="KW-1185">Reference proteome</keyword>
<feature type="compositionally biased region" description="Basic and acidic residues" evidence="1">
    <location>
        <begin position="303"/>
        <end position="325"/>
    </location>
</feature>
<feature type="region of interest" description="Disordered" evidence="1">
    <location>
        <begin position="403"/>
        <end position="473"/>
    </location>
</feature>
<reference evidence="2 3" key="1">
    <citation type="submission" date="2024-04" db="EMBL/GenBank/DDBJ databases">
        <authorList>
            <person name="Waldvogel A.-M."/>
            <person name="Schoenle A."/>
        </authorList>
    </citation>
    <scope>NUCLEOTIDE SEQUENCE [LARGE SCALE GENOMIC DNA]</scope>
</reference>
<feature type="compositionally biased region" description="Basic and acidic residues" evidence="1">
    <location>
        <begin position="440"/>
        <end position="462"/>
    </location>
</feature>
<evidence type="ECO:0000313" key="3">
    <source>
        <dbReference type="Proteomes" id="UP001497482"/>
    </source>
</evidence>
<feature type="compositionally biased region" description="Basic and acidic residues" evidence="1">
    <location>
        <begin position="353"/>
        <end position="375"/>
    </location>
</feature>
<feature type="region of interest" description="Disordered" evidence="1">
    <location>
        <begin position="1"/>
        <end position="86"/>
    </location>
</feature>
<accession>A0AAV2KBU5</accession>
<evidence type="ECO:0000313" key="2">
    <source>
        <dbReference type="EMBL" id="CAL1587357.1"/>
    </source>
</evidence>
<feature type="compositionally biased region" description="Basic and acidic residues" evidence="1">
    <location>
        <begin position="44"/>
        <end position="64"/>
    </location>
</feature>